<keyword evidence="3" id="KW-1185">Reference proteome</keyword>
<dbReference type="EMBL" id="JADNRY010000100">
    <property type="protein sequence ID" value="KAF9065631.1"/>
    <property type="molecule type" value="Genomic_DNA"/>
</dbReference>
<evidence type="ECO:0000256" key="1">
    <source>
        <dbReference type="PROSITE-ProRule" id="PRU00339"/>
    </source>
</evidence>
<reference evidence="2" key="1">
    <citation type="submission" date="2020-11" db="EMBL/GenBank/DDBJ databases">
        <authorList>
            <consortium name="DOE Joint Genome Institute"/>
            <person name="Ahrendt S."/>
            <person name="Riley R."/>
            <person name="Andreopoulos W."/>
            <person name="Labutti K."/>
            <person name="Pangilinan J."/>
            <person name="Ruiz-Duenas F.J."/>
            <person name="Barrasa J.M."/>
            <person name="Sanchez-Garcia M."/>
            <person name="Camarero S."/>
            <person name="Miyauchi S."/>
            <person name="Serrano A."/>
            <person name="Linde D."/>
            <person name="Babiker R."/>
            <person name="Drula E."/>
            <person name="Ayuso-Fernandez I."/>
            <person name="Pacheco R."/>
            <person name="Padilla G."/>
            <person name="Ferreira P."/>
            <person name="Barriuso J."/>
            <person name="Kellner H."/>
            <person name="Castanera R."/>
            <person name="Alfaro M."/>
            <person name="Ramirez L."/>
            <person name="Pisabarro A.G."/>
            <person name="Kuo A."/>
            <person name="Tritt A."/>
            <person name="Lipzen A."/>
            <person name="He G."/>
            <person name="Yan M."/>
            <person name="Ng V."/>
            <person name="Cullen D."/>
            <person name="Martin F."/>
            <person name="Rosso M.-N."/>
            <person name="Henrissat B."/>
            <person name="Hibbett D."/>
            <person name="Martinez A.T."/>
            <person name="Grigoriev I.V."/>
        </authorList>
    </citation>
    <scope>NUCLEOTIDE SEQUENCE</scope>
    <source>
        <strain evidence="2">AH 40177</strain>
    </source>
</reference>
<sequence>MTCLPCWPKSASVIPSSDDELPCGDVKLKEHKVRNDGDDLGAPSKNEHARETGRMLLEALEAVAEQIPIPGVAIAIKMAKKLIQTCENSHATLQQAEVLKRRIKNLAVILVNELKGKKADEIGEKLRKDIEQLESDLKYIGAKLDEIASQNAFLVILYRQLNEDKVRECVERLATALESFNLSRQIADANALDRLSEQIITFYKQQQVTLDDIQPILAEKKYRGDGLNSSTPRRGVIPVAPNIFFGRDTIVNDFAHTLVSQRNNMARICLLGLEDTLYDSLGVPLNTGDPLRDIIHDLKSSRSPIILLLDNFETPGFYVAKQSEVQEILLQLAKLQHVALFVTMRSFNAPGDSIHWESTHLDAVDKEASTCIYSQIHPAGSKDPQLSSLLDEVGHMPLAITLMAKLGQMMGHSPAELLELYKDAGTALLNLGEESQRSMDICINLSIKTLSQWWAHDIPKATITLGLRTLLDTSLVEKRTDTFVVLPVIRRYVLDPKRFPEDIRKSTVRMACMFLKEHNGSVGKSTYLAHKNARLLEEANLQGVLLETTEADPDIIEALCILSEHQYETRPRLEVAQHALKLSNMSKDQTWYAEALFWYAENLQGTGHHEEAMEQLNLAREAFFHVSEPKRAAHALCEIGQISIHTRRKRVSDLRNALAEFQSLGDPEGIVKCQMLLEDGPPGSEIPVLTDIRAFCISNNLPVQQVRCTQRLTRAFYLAGRLEEAKQWGLIALAELNHLHVWSVSGDILMNLGRICMSLGDLDKAVEYLMESLEKNKAYGSPLIFTRALFHLGRAWMKKGQKEDARGAFMEALKYCELLQGSWEAQAIQRGHMFYFDRLEDPSREPNAEERRSLWNLGVKEDFETPDIAKLKGSETSSCLCT</sequence>
<comment type="caution">
    <text evidence="2">The sequence shown here is derived from an EMBL/GenBank/DDBJ whole genome shotgun (WGS) entry which is preliminary data.</text>
</comment>
<dbReference type="SUPFAM" id="SSF48452">
    <property type="entry name" value="TPR-like"/>
    <property type="match status" value="2"/>
</dbReference>
<dbReference type="CDD" id="cd21037">
    <property type="entry name" value="MLKL_NTD"/>
    <property type="match status" value="1"/>
</dbReference>
<dbReference type="SMART" id="SM00028">
    <property type="entry name" value="TPR"/>
    <property type="match status" value="2"/>
</dbReference>
<evidence type="ECO:0008006" key="4">
    <source>
        <dbReference type="Google" id="ProtNLM"/>
    </source>
</evidence>
<dbReference type="Proteomes" id="UP000772434">
    <property type="component" value="Unassembled WGS sequence"/>
</dbReference>
<dbReference type="InterPro" id="IPR036537">
    <property type="entry name" value="Adaptor_Cbl_N_dom_sf"/>
</dbReference>
<evidence type="ECO:0000313" key="3">
    <source>
        <dbReference type="Proteomes" id="UP000772434"/>
    </source>
</evidence>
<dbReference type="InterPro" id="IPR011990">
    <property type="entry name" value="TPR-like_helical_dom_sf"/>
</dbReference>
<dbReference type="GO" id="GO:0007166">
    <property type="term" value="P:cell surface receptor signaling pathway"/>
    <property type="evidence" value="ECO:0007669"/>
    <property type="project" value="InterPro"/>
</dbReference>
<accession>A0A9P5PHU2</accession>
<proteinExistence type="predicted"/>
<dbReference type="Gene3D" id="1.20.930.20">
    <property type="entry name" value="Adaptor protein Cbl, N-terminal domain"/>
    <property type="match status" value="1"/>
</dbReference>
<dbReference type="OrthoDB" id="1534087at2759"/>
<gene>
    <name evidence="2" type="ORF">BDP27DRAFT_1450107</name>
</gene>
<organism evidence="2 3">
    <name type="scientific">Rhodocollybia butyracea</name>
    <dbReference type="NCBI Taxonomy" id="206335"/>
    <lineage>
        <taxon>Eukaryota</taxon>
        <taxon>Fungi</taxon>
        <taxon>Dikarya</taxon>
        <taxon>Basidiomycota</taxon>
        <taxon>Agaricomycotina</taxon>
        <taxon>Agaricomycetes</taxon>
        <taxon>Agaricomycetidae</taxon>
        <taxon>Agaricales</taxon>
        <taxon>Marasmiineae</taxon>
        <taxon>Omphalotaceae</taxon>
        <taxon>Rhodocollybia</taxon>
    </lineage>
</organism>
<dbReference type="Pfam" id="PF13181">
    <property type="entry name" value="TPR_8"/>
    <property type="match status" value="1"/>
</dbReference>
<keyword evidence="1" id="KW-0802">TPR repeat</keyword>
<dbReference type="InterPro" id="IPR019734">
    <property type="entry name" value="TPR_rpt"/>
</dbReference>
<protein>
    <recommendedName>
        <fullName evidence="4">MalT-like TPR region domain-containing protein</fullName>
    </recommendedName>
</protein>
<name>A0A9P5PHU2_9AGAR</name>
<dbReference type="Gene3D" id="1.25.40.10">
    <property type="entry name" value="Tetratricopeptide repeat domain"/>
    <property type="match status" value="2"/>
</dbReference>
<dbReference type="PROSITE" id="PS50005">
    <property type="entry name" value="TPR"/>
    <property type="match status" value="1"/>
</dbReference>
<dbReference type="AlphaFoldDB" id="A0A9P5PHU2"/>
<evidence type="ECO:0000313" key="2">
    <source>
        <dbReference type="EMBL" id="KAF9065631.1"/>
    </source>
</evidence>
<dbReference type="InterPro" id="IPR059179">
    <property type="entry name" value="MLKL-like_MCAfunc"/>
</dbReference>
<feature type="repeat" description="TPR" evidence="1">
    <location>
        <begin position="746"/>
        <end position="779"/>
    </location>
</feature>